<sequence>MAYIIYAHQWMKYDIAVDVLLIWNGLLLWYGVRQHQIKNQSPNVWQRSVPNLCSDHLPPWRRVVRVWWGGPDTAPLPNATFVPHSTNLRTERCFLSFFNMEGFLYLNVFPSKSEGRLHTREGETKHTLAGAVVPFVDGSDTGKMGTRHRSFGPLHRTADSTATHHHCHVTSADHAEHSNQGPGISQHIGRRHYGAVLLVSGSGSSSSSSGVGAGAGGSRGSAVVRPEELRGVISSLEQSAIALVSHCHGFTACAGPSLKQSLKQLCTAVIKPTQELVQQLLRNRGDEGPRKAFGLVWGGCDELARGPLDNKTCLFRHLADVMQAIKGAAKELDELCEVSRQELEIGAGTEPATAGVTRGSCNGNGIYNGTGGSGMAAAAAAAAASAEELPGRGTSRGQGLDEGGGGGSRLGLEAEGQDSRGSDGGAARYEGVDKD</sequence>
<feature type="compositionally biased region" description="Gly residues" evidence="1">
    <location>
        <begin position="394"/>
        <end position="409"/>
    </location>
</feature>
<evidence type="ECO:0000313" key="4">
    <source>
        <dbReference type="Proteomes" id="UP000747399"/>
    </source>
</evidence>
<evidence type="ECO:0000259" key="2">
    <source>
        <dbReference type="Pfam" id="PF13324"/>
    </source>
</evidence>
<dbReference type="PANTHER" id="PTHR15492">
    <property type="entry name" value="CYCLIN D1-BINDING PROTEIN 1"/>
    <property type="match status" value="1"/>
</dbReference>
<feature type="domain" description="Cyclin-D1-binding protein 1-like N-terminal" evidence="2">
    <location>
        <begin position="225"/>
        <end position="336"/>
    </location>
</feature>
<organism evidence="3 4">
    <name type="scientific">Volvox africanus</name>
    <dbReference type="NCBI Taxonomy" id="51714"/>
    <lineage>
        <taxon>Eukaryota</taxon>
        <taxon>Viridiplantae</taxon>
        <taxon>Chlorophyta</taxon>
        <taxon>core chlorophytes</taxon>
        <taxon>Chlorophyceae</taxon>
        <taxon>CS clade</taxon>
        <taxon>Chlamydomonadales</taxon>
        <taxon>Volvocaceae</taxon>
        <taxon>Volvox</taxon>
    </lineage>
</organism>
<dbReference type="InterPro" id="IPR026907">
    <property type="entry name" value="GCIP-like"/>
</dbReference>
<dbReference type="Pfam" id="PF13324">
    <property type="entry name" value="GCIP_N"/>
    <property type="match status" value="1"/>
</dbReference>
<feature type="non-terminal residue" evidence="3">
    <location>
        <position position="1"/>
    </location>
</feature>
<dbReference type="EMBL" id="BNCO01000008">
    <property type="protein sequence ID" value="GIL50403.1"/>
    <property type="molecule type" value="Genomic_DNA"/>
</dbReference>
<dbReference type="GO" id="GO:0005634">
    <property type="term" value="C:nucleus"/>
    <property type="evidence" value="ECO:0007669"/>
    <property type="project" value="TreeGrafter"/>
</dbReference>
<name>A0A8J4B335_9CHLO</name>
<reference evidence="3" key="1">
    <citation type="journal article" date="2021" name="Proc. Natl. Acad. Sci. U.S.A.">
        <title>Three genomes in the algal genus Volvox reveal the fate of a haploid sex-determining region after a transition to homothallism.</title>
        <authorList>
            <person name="Yamamoto K."/>
            <person name="Hamaji T."/>
            <person name="Kawai-Toyooka H."/>
            <person name="Matsuzaki R."/>
            <person name="Takahashi F."/>
            <person name="Nishimura Y."/>
            <person name="Kawachi M."/>
            <person name="Noguchi H."/>
            <person name="Minakuchi Y."/>
            <person name="Umen J.G."/>
            <person name="Toyoda A."/>
            <person name="Nozaki H."/>
        </authorList>
    </citation>
    <scope>NUCLEOTIDE SEQUENCE</scope>
    <source>
        <strain evidence="3">NIES-3780</strain>
    </source>
</reference>
<gene>
    <name evidence="3" type="ORF">Vafri_6619</name>
</gene>
<evidence type="ECO:0000313" key="3">
    <source>
        <dbReference type="EMBL" id="GIL50403.1"/>
    </source>
</evidence>
<accession>A0A8J4B335</accession>
<protein>
    <recommendedName>
        <fullName evidence="2">Cyclin-D1-binding protein 1-like N-terminal domain-containing protein</fullName>
    </recommendedName>
</protein>
<dbReference type="PANTHER" id="PTHR15492:SF1">
    <property type="entry name" value="CYCLIN-D1-BINDING PROTEIN 1"/>
    <property type="match status" value="1"/>
</dbReference>
<keyword evidence="4" id="KW-1185">Reference proteome</keyword>
<comment type="caution">
    <text evidence="3">The sequence shown here is derived from an EMBL/GenBank/DDBJ whole genome shotgun (WGS) entry which is preliminary data.</text>
</comment>
<dbReference type="AlphaFoldDB" id="A0A8J4B335"/>
<dbReference type="InterPro" id="IPR049317">
    <property type="entry name" value="GCIP-like_N"/>
</dbReference>
<dbReference type="Proteomes" id="UP000747399">
    <property type="component" value="Unassembled WGS sequence"/>
</dbReference>
<proteinExistence type="predicted"/>
<evidence type="ECO:0000256" key="1">
    <source>
        <dbReference type="SAM" id="MobiDB-lite"/>
    </source>
</evidence>
<dbReference type="Gene3D" id="1.20.1420.10">
    <property type="entry name" value="Talin, central domain"/>
    <property type="match status" value="1"/>
</dbReference>
<feature type="region of interest" description="Disordered" evidence="1">
    <location>
        <begin position="385"/>
        <end position="435"/>
    </location>
</feature>